<accession>A0A108U6R1</accession>
<reference evidence="2 3" key="1">
    <citation type="journal article" date="2014" name="Genome Announc.">
        <title>Draft Genome Sequence of Lysobacter capsici AZ78, a Bacterium Antagonistic to Plant-Pathogenic Oomycetes.</title>
        <authorList>
            <person name="Puopolo G."/>
            <person name="Sonego P."/>
            <person name="Engelen K."/>
            <person name="Pertot I."/>
        </authorList>
    </citation>
    <scope>NUCLEOTIDE SEQUENCE [LARGE SCALE GENOMIC DNA]</scope>
    <source>
        <strain evidence="2 3">AZ78</strain>
    </source>
</reference>
<feature type="compositionally biased region" description="Basic residues" evidence="1">
    <location>
        <begin position="71"/>
        <end position="90"/>
    </location>
</feature>
<sequence>MPGDLSRAFFRRLPLPPPRREKLGSRYTARPIAAGPTAQAQPAVRGRALQTRATNAQVPQSHRAPTSPARPRCHRAIGGRQHHPPLTIRR</sequence>
<gene>
    <name evidence="2" type="ORF">AZ78_1117</name>
</gene>
<evidence type="ECO:0000313" key="3">
    <source>
        <dbReference type="Proteomes" id="UP000023435"/>
    </source>
</evidence>
<name>A0A108U6R1_9GAMM</name>
<evidence type="ECO:0000256" key="1">
    <source>
        <dbReference type="SAM" id="MobiDB-lite"/>
    </source>
</evidence>
<feature type="region of interest" description="Disordered" evidence="1">
    <location>
        <begin position="1"/>
        <end position="90"/>
    </location>
</feature>
<dbReference type="EMBL" id="JAJA02000001">
    <property type="protein sequence ID" value="KWS03569.1"/>
    <property type="molecule type" value="Genomic_DNA"/>
</dbReference>
<proteinExistence type="predicted"/>
<protein>
    <submittedName>
        <fullName evidence="2">Uncharacterized protein</fullName>
    </submittedName>
</protein>
<keyword evidence="3" id="KW-1185">Reference proteome</keyword>
<feature type="compositionally biased region" description="Polar residues" evidence="1">
    <location>
        <begin position="51"/>
        <end position="64"/>
    </location>
</feature>
<organism evidence="2 3">
    <name type="scientific">Lysobacter capsici AZ78</name>
    <dbReference type="NCBI Taxonomy" id="1444315"/>
    <lineage>
        <taxon>Bacteria</taxon>
        <taxon>Pseudomonadati</taxon>
        <taxon>Pseudomonadota</taxon>
        <taxon>Gammaproteobacteria</taxon>
        <taxon>Lysobacterales</taxon>
        <taxon>Lysobacteraceae</taxon>
        <taxon>Lysobacter</taxon>
    </lineage>
</organism>
<dbReference type="Proteomes" id="UP000023435">
    <property type="component" value="Unassembled WGS sequence"/>
</dbReference>
<evidence type="ECO:0000313" key="2">
    <source>
        <dbReference type="EMBL" id="KWS03569.1"/>
    </source>
</evidence>
<dbReference type="AlphaFoldDB" id="A0A108U6R1"/>
<comment type="caution">
    <text evidence="2">The sequence shown here is derived from an EMBL/GenBank/DDBJ whole genome shotgun (WGS) entry which is preliminary data.</text>
</comment>